<dbReference type="RefSeq" id="WP_013764299.1">
    <property type="nucleotide sequence ID" value="NC_015510.1"/>
</dbReference>
<dbReference type="HOGENOM" id="CLU_085032_1_0_10"/>
<evidence type="ECO:0000313" key="3">
    <source>
        <dbReference type="Proteomes" id="UP000008461"/>
    </source>
</evidence>
<dbReference type="OrthoDB" id="5292580at2"/>
<dbReference type="eggNOG" id="ENOG502Z7PK">
    <property type="taxonomic scope" value="Bacteria"/>
</dbReference>
<keyword evidence="3" id="KW-1185">Reference proteome</keyword>
<accession>F4L566</accession>
<dbReference type="InterPro" id="IPR025245">
    <property type="entry name" value="DUF4197"/>
</dbReference>
<dbReference type="Proteomes" id="UP000008461">
    <property type="component" value="Chromosome"/>
</dbReference>
<dbReference type="PROSITE" id="PS51257">
    <property type="entry name" value="PROKAR_LIPOPROTEIN"/>
    <property type="match status" value="1"/>
</dbReference>
<dbReference type="STRING" id="760192.Halhy_1861"/>
<dbReference type="KEGG" id="hhy:Halhy_1861"/>
<proteinExistence type="predicted"/>
<evidence type="ECO:0000313" key="2">
    <source>
        <dbReference type="EMBL" id="AEE49746.1"/>
    </source>
</evidence>
<reference key="2">
    <citation type="submission" date="2011-04" db="EMBL/GenBank/DDBJ databases">
        <title>Complete sequence of chromosome of Haliscomenobacter hydrossis DSM 1100.</title>
        <authorList>
            <consortium name="US DOE Joint Genome Institute (JGI-PGF)"/>
            <person name="Lucas S."/>
            <person name="Han J."/>
            <person name="Lapidus A."/>
            <person name="Bruce D."/>
            <person name="Goodwin L."/>
            <person name="Pitluck S."/>
            <person name="Peters L."/>
            <person name="Kyrpides N."/>
            <person name="Mavromatis K."/>
            <person name="Ivanova N."/>
            <person name="Ovchinnikova G."/>
            <person name="Pagani I."/>
            <person name="Daligault H."/>
            <person name="Detter J.C."/>
            <person name="Han C."/>
            <person name="Land M."/>
            <person name="Hauser L."/>
            <person name="Markowitz V."/>
            <person name="Cheng J.-F."/>
            <person name="Hugenholtz P."/>
            <person name="Woyke T."/>
            <person name="Wu D."/>
            <person name="Verbarg S."/>
            <person name="Frueling A."/>
            <person name="Brambilla E."/>
            <person name="Klenk H.-P."/>
            <person name="Eisen J.A."/>
        </authorList>
    </citation>
    <scope>NUCLEOTIDE SEQUENCE</scope>
    <source>
        <strain>DSM 1100</strain>
    </source>
</reference>
<feature type="signal peptide" evidence="1">
    <location>
        <begin position="1"/>
        <end position="22"/>
    </location>
</feature>
<evidence type="ECO:0008006" key="4">
    <source>
        <dbReference type="Google" id="ProtNLM"/>
    </source>
</evidence>
<organism evidence="2 3">
    <name type="scientific">Haliscomenobacter hydrossis (strain ATCC 27775 / DSM 1100 / LMG 10767 / O)</name>
    <dbReference type="NCBI Taxonomy" id="760192"/>
    <lineage>
        <taxon>Bacteria</taxon>
        <taxon>Pseudomonadati</taxon>
        <taxon>Bacteroidota</taxon>
        <taxon>Saprospiria</taxon>
        <taxon>Saprospirales</taxon>
        <taxon>Haliscomenobacteraceae</taxon>
        <taxon>Haliscomenobacter</taxon>
    </lineage>
</organism>
<dbReference type="Pfam" id="PF13852">
    <property type="entry name" value="DUF4197"/>
    <property type="match status" value="1"/>
</dbReference>
<sequence length="236" mass="26021">MIQRTFLVVALAFFAFSCDTLSNLITSVYAEPTEAEIGSGLKEALEIGIGKGSDALSQIDGYFKSPYKILLPEEARKITNKLKNVPGFSDLENVILEKINRGAEDAAKQAKPIFVDAIRAMTFSDALSILTGGSQDAATQFLQRGTNEQLYTAFNPTINASLDKFDARKIWSDAVKVYNKIPLVEKANPDLGDYVTREALKGLFAMVAKEEQNIRTNVSARTSELLRKVFAKQDKK</sequence>
<keyword evidence="1" id="KW-0732">Signal</keyword>
<name>F4L566_HALH1</name>
<dbReference type="EMBL" id="CP002691">
    <property type="protein sequence ID" value="AEE49746.1"/>
    <property type="molecule type" value="Genomic_DNA"/>
</dbReference>
<evidence type="ECO:0000256" key="1">
    <source>
        <dbReference type="SAM" id="SignalP"/>
    </source>
</evidence>
<dbReference type="AlphaFoldDB" id="F4L566"/>
<feature type="chain" id="PRO_5003310712" description="DUF4197 domain-containing protein" evidence="1">
    <location>
        <begin position="23"/>
        <end position="236"/>
    </location>
</feature>
<gene>
    <name evidence="2" type="ordered locus">Halhy_1861</name>
</gene>
<reference evidence="2 3" key="1">
    <citation type="journal article" date="2011" name="Stand. Genomic Sci.">
        <title>Complete genome sequence of Haliscomenobacter hydrossis type strain (O).</title>
        <authorList>
            <consortium name="US DOE Joint Genome Institute (JGI-PGF)"/>
            <person name="Daligault H."/>
            <person name="Lapidus A."/>
            <person name="Zeytun A."/>
            <person name="Nolan M."/>
            <person name="Lucas S."/>
            <person name="Del Rio T.G."/>
            <person name="Tice H."/>
            <person name="Cheng J.F."/>
            <person name="Tapia R."/>
            <person name="Han C."/>
            <person name="Goodwin L."/>
            <person name="Pitluck S."/>
            <person name="Liolios K."/>
            <person name="Pagani I."/>
            <person name="Ivanova N."/>
            <person name="Huntemann M."/>
            <person name="Mavromatis K."/>
            <person name="Mikhailova N."/>
            <person name="Pati A."/>
            <person name="Chen A."/>
            <person name="Palaniappan K."/>
            <person name="Land M."/>
            <person name="Hauser L."/>
            <person name="Brambilla E.M."/>
            <person name="Rohde M."/>
            <person name="Verbarg S."/>
            <person name="Goker M."/>
            <person name="Bristow J."/>
            <person name="Eisen J.A."/>
            <person name="Markowitz V."/>
            <person name="Hugenholtz P."/>
            <person name="Kyrpides N.C."/>
            <person name="Klenk H.P."/>
            <person name="Woyke T."/>
        </authorList>
    </citation>
    <scope>NUCLEOTIDE SEQUENCE [LARGE SCALE GENOMIC DNA]</scope>
    <source>
        <strain evidence="3">ATCC 27775 / DSM 1100 / LMG 10767 / O</strain>
    </source>
</reference>
<protein>
    <recommendedName>
        <fullName evidence="4">DUF4197 domain-containing protein</fullName>
    </recommendedName>
</protein>